<organism evidence="10 11">
    <name type="scientific">Lymnaea stagnalis</name>
    <name type="common">Great pond snail</name>
    <name type="synonym">Helix stagnalis</name>
    <dbReference type="NCBI Taxonomy" id="6523"/>
    <lineage>
        <taxon>Eukaryota</taxon>
        <taxon>Metazoa</taxon>
        <taxon>Spiralia</taxon>
        <taxon>Lophotrochozoa</taxon>
        <taxon>Mollusca</taxon>
        <taxon>Gastropoda</taxon>
        <taxon>Heterobranchia</taxon>
        <taxon>Euthyneura</taxon>
        <taxon>Panpulmonata</taxon>
        <taxon>Hygrophila</taxon>
        <taxon>Lymnaeoidea</taxon>
        <taxon>Lymnaeidae</taxon>
        <taxon>Lymnaea</taxon>
    </lineage>
</organism>
<dbReference type="PANTHER" id="PTHR19277:SF125">
    <property type="entry name" value="B6"/>
    <property type="match status" value="1"/>
</dbReference>
<name>A0AAV2H949_LYMST</name>
<reference evidence="10 11" key="1">
    <citation type="submission" date="2024-04" db="EMBL/GenBank/DDBJ databases">
        <authorList>
            <consortium name="Genoscope - CEA"/>
            <person name="William W."/>
        </authorList>
    </citation>
    <scope>NUCLEOTIDE SEQUENCE [LARGE SCALE GENOMIC DNA]</scope>
</reference>
<evidence type="ECO:0000313" key="11">
    <source>
        <dbReference type="Proteomes" id="UP001497497"/>
    </source>
</evidence>
<evidence type="ECO:0000256" key="4">
    <source>
        <dbReference type="ARBA" id="ARBA00023157"/>
    </source>
</evidence>
<dbReference type="PANTHER" id="PTHR19277">
    <property type="entry name" value="PENTRAXIN"/>
    <property type="match status" value="1"/>
</dbReference>
<evidence type="ECO:0000256" key="2">
    <source>
        <dbReference type="ARBA" id="ARBA00022723"/>
    </source>
</evidence>
<dbReference type="InterPro" id="IPR001879">
    <property type="entry name" value="GPCR_2_extracellular_dom"/>
</dbReference>
<evidence type="ECO:0000256" key="5">
    <source>
        <dbReference type="ARBA" id="ARBA00023180"/>
    </source>
</evidence>
<evidence type="ECO:0000259" key="8">
    <source>
        <dbReference type="PROSITE" id="PS50227"/>
    </source>
</evidence>
<keyword evidence="5" id="KW-0325">Glycoprotein</keyword>
<dbReference type="CDD" id="cd00054">
    <property type="entry name" value="EGF_CA"/>
    <property type="match status" value="1"/>
</dbReference>
<dbReference type="GO" id="GO:0016020">
    <property type="term" value="C:membrane"/>
    <property type="evidence" value="ECO:0007669"/>
    <property type="project" value="InterPro"/>
</dbReference>
<dbReference type="InterPro" id="IPR013320">
    <property type="entry name" value="ConA-like_dom_sf"/>
</dbReference>
<evidence type="ECO:0000256" key="6">
    <source>
        <dbReference type="PROSITE-ProRule" id="PRU01172"/>
    </source>
</evidence>
<keyword evidence="7" id="KW-0812">Transmembrane</keyword>
<feature type="transmembrane region" description="Helical" evidence="7">
    <location>
        <begin position="523"/>
        <end position="547"/>
    </location>
</feature>
<dbReference type="Gene3D" id="2.60.120.200">
    <property type="match status" value="1"/>
</dbReference>
<feature type="non-terminal residue" evidence="10">
    <location>
        <position position="1"/>
    </location>
</feature>
<feature type="domain" description="Pentraxin (PTX)" evidence="9">
    <location>
        <begin position="40"/>
        <end position="243"/>
    </location>
</feature>
<protein>
    <submittedName>
        <fullName evidence="10">Uncharacterized protein</fullName>
    </submittedName>
</protein>
<evidence type="ECO:0000256" key="1">
    <source>
        <dbReference type="ARBA" id="ARBA00001913"/>
    </source>
</evidence>
<dbReference type="SMART" id="SM00159">
    <property type="entry name" value="PTX"/>
    <property type="match status" value="1"/>
</dbReference>
<dbReference type="AlphaFoldDB" id="A0AAV2H949"/>
<keyword evidence="7" id="KW-1133">Transmembrane helix</keyword>
<keyword evidence="7" id="KW-0472">Membrane</keyword>
<keyword evidence="11" id="KW-1185">Reference proteome</keyword>
<dbReference type="Pfam" id="PF16489">
    <property type="entry name" value="GAIN"/>
    <property type="match status" value="1"/>
</dbReference>
<gene>
    <name evidence="10" type="ORF">GSLYS_00004303001</name>
</gene>
<accession>A0AAV2H949</accession>
<evidence type="ECO:0000256" key="7">
    <source>
        <dbReference type="SAM" id="Phobius"/>
    </source>
</evidence>
<comment type="cofactor">
    <cofactor evidence="1">
        <name>Ca(2+)</name>
        <dbReference type="ChEBI" id="CHEBI:29108"/>
    </cofactor>
</comment>
<evidence type="ECO:0000259" key="9">
    <source>
        <dbReference type="PROSITE" id="PS51828"/>
    </source>
</evidence>
<dbReference type="GO" id="GO:0004930">
    <property type="term" value="F:G protein-coupled receptor activity"/>
    <property type="evidence" value="ECO:0007669"/>
    <property type="project" value="InterPro"/>
</dbReference>
<keyword evidence="2" id="KW-0479">Metal-binding</keyword>
<dbReference type="PROSITE" id="PS51828">
    <property type="entry name" value="PTX_2"/>
    <property type="match status" value="1"/>
</dbReference>
<dbReference type="PROSITE" id="PS50227">
    <property type="entry name" value="G_PROTEIN_RECEP_F2_3"/>
    <property type="match status" value="1"/>
</dbReference>
<comment type="caution">
    <text evidence="10">The sequence shown here is derived from an EMBL/GenBank/DDBJ whole genome shotgun (WGS) entry which is preliminary data.</text>
</comment>
<dbReference type="InterPro" id="IPR051360">
    <property type="entry name" value="Neuronal_Pentraxin_Related"/>
</dbReference>
<sequence length="620" mass="71496">DHCYSNYYTVPQCIDRPSGYRCECGPGFYWNTHKCMSSAVDSRFEFKQGEPIRYTVLLNKAFPGLNAFTIAFWVNVARSEHPGTILSYKNRDVNNILRMTSGPKLKFEILGKTEVTDITLIPRRWYHIALTWQSTDGAWVLYMNGAPTRQGQMSWRGHENFAIPSGGEFVLGQSSRMLMFDSEFALDGDLSHLNIWNYVMNVSQINSLNTSCTFMYCGNAVQWVEFRSGTRGAMRMRWPSGIFTGTCFTKVQSDATCEKYCSMCIGAQCNEEVKENIRWSRERANQTVTVACPKFRDDGENNKTNQNFAYRSCKLEENDNYGEWLEPEIDSCISPDLRELKEKTLILERQGINEIDLLKLAHRLLNHTHENTYHNPIDIATVIDLLAILVKAQGIAPRTVTWQSDGKTYASTNEIYPTFQQTKTFSELFINIVNNLLSPRNEGGWNATRPQGDEGDQLMQVMHSFADVISRSLDYHIKDGLVTYKAANIQIIRQYVDNNSRHSGIISTCYCAYSSQFRFLKRIIYVMMIMFLTSLKVSISNFLLYIISQTYPFSNIIDLITIYTHFTFHNLKTKIYFQFLKLNCCCPHKNEHILFPNPDMYVPKKVNYLSHSFLYSVAYI</sequence>
<dbReference type="PRINTS" id="PR00895">
    <property type="entry name" value="PENTAXIN"/>
</dbReference>
<dbReference type="InterPro" id="IPR032471">
    <property type="entry name" value="AGRL2-4_GAIN_subdom_A"/>
</dbReference>
<dbReference type="Pfam" id="PF00354">
    <property type="entry name" value="Pentaxin"/>
    <property type="match status" value="1"/>
</dbReference>
<dbReference type="EMBL" id="CAXITT010000063">
    <property type="protein sequence ID" value="CAL1530170.1"/>
    <property type="molecule type" value="Genomic_DNA"/>
</dbReference>
<keyword evidence="4" id="KW-1015">Disulfide bond</keyword>
<dbReference type="SMART" id="SM00008">
    <property type="entry name" value="HormR"/>
    <property type="match status" value="1"/>
</dbReference>
<dbReference type="SUPFAM" id="SSF49899">
    <property type="entry name" value="Concanavalin A-like lectins/glucanases"/>
    <property type="match status" value="1"/>
</dbReference>
<feature type="domain" description="G-protein coupled receptors family 2 profile 1" evidence="8">
    <location>
        <begin position="246"/>
        <end position="336"/>
    </location>
</feature>
<dbReference type="GO" id="GO:0046872">
    <property type="term" value="F:metal ion binding"/>
    <property type="evidence" value="ECO:0007669"/>
    <property type="project" value="UniProtKB-KW"/>
</dbReference>
<comment type="caution">
    <text evidence="6">Lacks conserved residue(s) required for the propagation of feature annotation.</text>
</comment>
<evidence type="ECO:0000256" key="3">
    <source>
        <dbReference type="ARBA" id="ARBA00022837"/>
    </source>
</evidence>
<dbReference type="Pfam" id="PF02793">
    <property type="entry name" value="HRM"/>
    <property type="match status" value="1"/>
</dbReference>
<dbReference type="Proteomes" id="UP001497497">
    <property type="component" value="Unassembled WGS sequence"/>
</dbReference>
<proteinExistence type="predicted"/>
<feature type="non-terminal residue" evidence="10">
    <location>
        <position position="620"/>
    </location>
</feature>
<dbReference type="InterPro" id="IPR001759">
    <property type="entry name" value="PTX_dom"/>
</dbReference>
<evidence type="ECO:0000313" key="10">
    <source>
        <dbReference type="EMBL" id="CAL1530170.1"/>
    </source>
</evidence>
<keyword evidence="3" id="KW-0106">Calcium</keyword>